<evidence type="ECO:0000313" key="2">
    <source>
        <dbReference type="Proteomes" id="UP000076852"/>
    </source>
</evidence>
<keyword evidence="1" id="KW-0614">Plasmid</keyword>
<reference evidence="1 2" key="1">
    <citation type="journal article" date="2016" name="Gene">
        <title>PacBio SMRT assembly of a complex multi-replicon genome reveals chlorocatechol degradative operon in a region of genome plasticity.</title>
        <authorList>
            <person name="Ricker N."/>
            <person name="Shen S.Y."/>
            <person name="Goordial J."/>
            <person name="Jin S."/>
            <person name="Fulthorpe R.R."/>
        </authorList>
    </citation>
    <scope>NUCLEOTIDE SEQUENCE [LARGE SCALE GENOMIC DNA]</scope>
    <source>
        <strain evidence="1 2">OLGA172</strain>
        <plasmid evidence="2">polga2</plasmid>
    </source>
</reference>
<evidence type="ECO:0000313" key="1">
    <source>
        <dbReference type="EMBL" id="ANB78001.1"/>
    </source>
</evidence>
<gene>
    <name evidence="1" type="ORF">AYM40_37190</name>
</gene>
<dbReference type="OrthoDB" id="9035758at2"/>
<proteinExistence type="predicted"/>
<dbReference type="KEGG" id="buz:AYM40_37190"/>
<keyword evidence="2" id="KW-1185">Reference proteome</keyword>
<name>A0A161I0I6_9BURK</name>
<dbReference type="AlphaFoldDB" id="A0A161I0I6"/>
<organism evidence="1 2">
    <name type="scientific">Paraburkholderia phytofirmans OLGA172</name>
    <dbReference type="NCBI Taxonomy" id="1417228"/>
    <lineage>
        <taxon>Bacteria</taxon>
        <taxon>Pseudomonadati</taxon>
        <taxon>Pseudomonadota</taxon>
        <taxon>Betaproteobacteria</taxon>
        <taxon>Burkholderiales</taxon>
        <taxon>Burkholderiaceae</taxon>
        <taxon>Paraburkholderia</taxon>
    </lineage>
</organism>
<geneLocation type="plasmid" evidence="2">
    <name>polga2</name>
</geneLocation>
<sequence>MQFNPVLDTEQLHDALTGVPLAGVAPSDLYRCARCTSTYRSASVQSLRNQNGGACVACSAVDTIRAISDPDAGLDHAPHTADVHMSRSGIKLIAEAVRAGEPDLLAGNERATFCLKDLSGTVLTEIAPQVAWTHAALFALVDSAEIIEQVKQSGGADAYVGNVWIGGTEV</sequence>
<dbReference type="RefSeq" id="WP_082855571.1">
    <property type="nucleotide sequence ID" value="NZ_CP014581.1"/>
</dbReference>
<accession>A0A161I0I6</accession>
<dbReference type="Proteomes" id="UP000076852">
    <property type="component" value="Plasmid pOLGA2"/>
</dbReference>
<dbReference type="EMBL" id="CP014581">
    <property type="protein sequence ID" value="ANB78001.1"/>
    <property type="molecule type" value="Genomic_DNA"/>
</dbReference>
<protein>
    <submittedName>
        <fullName evidence="1">Uncharacterized protein</fullName>
    </submittedName>
</protein>